<evidence type="ECO:0000313" key="3">
    <source>
        <dbReference type="Proteomes" id="UP000290244"/>
    </source>
</evidence>
<name>A0A4P6P9H6_9GAMM</name>
<sequence length="130" mass="15062">MNMNQITLPVSDMQAANNFYLALGFTQIVDTPHYARFICPDGEASFSLSLEKEPFSNGAILYFEHQDLDNWVAQCQSRGIDFQQLPTEQRYLWREAITTDPSGNKLKLYWAGDNRLNPPWRVNKTYQHSN</sequence>
<dbReference type="Pfam" id="PF00903">
    <property type="entry name" value="Glyoxalase"/>
    <property type="match status" value="1"/>
</dbReference>
<dbReference type="InterPro" id="IPR037523">
    <property type="entry name" value="VOC_core"/>
</dbReference>
<gene>
    <name evidence="2" type="ORF">EMK97_10945</name>
</gene>
<dbReference type="InterPro" id="IPR029068">
    <property type="entry name" value="Glyas_Bleomycin-R_OHBP_Dase"/>
</dbReference>
<reference evidence="2 3" key="1">
    <citation type="submission" date="2018-12" db="EMBL/GenBank/DDBJ databases">
        <title>Complete genome of Litorilituus sediminis.</title>
        <authorList>
            <person name="Liu A."/>
            <person name="Rong J."/>
        </authorList>
    </citation>
    <scope>NUCLEOTIDE SEQUENCE [LARGE SCALE GENOMIC DNA]</scope>
    <source>
        <strain evidence="2 3">JCM 17549</strain>
    </source>
</reference>
<protein>
    <submittedName>
        <fullName evidence="2">VOC family protein</fullName>
    </submittedName>
</protein>
<dbReference type="EMBL" id="CP034759">
    <property type="protein sequence ID" value="QBG36195.1"/>
    <property type="molecule type" value="Genomic_DNA"/>
</dbReference>
<dbReference type="AlphaFoldDB" id="A0A4P6P9H6"/>
<dbReference type="Proteomes" id="UP000290244">
    <property type="component" value="Chromosome"/>
</dbReference>
<accession>A0A4P6P9H6</accession>
<dbReference type="OrthoDB" id="9810880at2"/>
<proteinExistence type="predicted"/>
<dbReference type="PROSITE" id="PS51819">
    <property type="entry name" value="VOC"/>
    <property type="match status" value="1"/>
</dbReference>
<dbReference type="KEGG" id="lsd:EMK97_10945"/>
<keyword evidence="3" id="KW-1185">Reference proteome</keyword>
<feature type="domain" description="VOC" evidence="1">
    <location>
        <begin position="2"/>
        <end position="111"/>
    </location>
</feature>
<dbReference type="SUPFAM" id="SSF54593">
    <property type="entry name" value="Glyoxalase/Bleomycin resistance protein/Dihydroxybiphenyl dioxygenase"/>
    <property type="match status" value="1"/>
</dbReference>
<evidence type="ECO:0000259" key="1">
    <source>
        <dbReference type="PROSITE" id="PS51819"/>
    </source>
</evidence>
<dbReference type="RefSeq" id="WP_130602114.1">
    <property type="nucleotide sequence ID" value="NZ_CP034759.1"/>
</dbReference>
<dbReference type="InterPro" id="IPR004360">
    <property type="entry name" value="Glyas_Fos-R_dOase_dom"/>
</dbReference>
<dbReference type="Gene3D" id="3.10.180.10">
    <property type="entry name" value="2,3-Dihydroxybiphenyl 1,2-Dioxygenase, domain 1"/>
    <property type="match status" value="1"/>
</dbReference>
<evidence type="ECO:0000313" key="2">
    <source>
        <dbReference type="EMBL" id="QBG36195.1"/>
    </source>
</evidence>
<organism evidence="2 3">
    <name type="scientific">Litorilituus sediminis</name>
    <dbReference type="NCBI Taxonomy" id="718192"/>
    <lineage>
        <taxon>Bacteria</taxon>
        <taxon>Pseudomonadati</taxon>
        <taxon>Pseudomonadota</taxon>
        <taxon>Gammaproteobacteria</taxon>
        <taxon>Alteromonadales</taxon>
        <taxon>Colwelliaceae</taxon>
        <taxon>Litorilituus</taxon>
    </lineage>
</organism>